<feature type="domain" description="Spaetzle" evidence="7">
    <location>
        <begin position="588"/>
        <end position="678"/>
    </location>
</feature>
<feature type="compositionally biased region" description="Polar residues" evidence="5">
    <location>
        <begin position="804"/>
        <end position="816"/>
    </location>
</feature>
<feature type="region of interest" description="Disordered" evidence="5">
    <location>
        <begin position="841"/>
        <end position="864"/>
    </location>
</feature>
<keyword evidence="4" id="KW-0325">Glycoprotein</keyword>
<gene>
    <name evidence="8" type="ORF">MNOR_LOCUS16834</name>
</gene>
<feature type="compositionally biased region" description="Acidic residues" evidence="5">
    <location>
        <begin position="854"/>
        <end position="864"/>
    </location>
</feature>
<dbReference type="InterPro" id="IPR052444">
    <property type="entry name" value="Spz/Toll_ligand-like"/>
</dbReference>
<feature type="compositionally biased region" description="Low complexity" evidence="5">
    <location>
        <begin position="226"/>
        <end position="260"/>
    </location>
</feature>
<evidence type="ECO:0000313" key="8">
    <source>
        <dbReference type="EMBL" id="CAL4100597.1"/>
    </source>
</evidence>
<dbReference type="Pfam" id="PF16077">
    <property type="entry name" value="Spaetzle"/>
    <property type="match status" value="1"/>
</dbReference>
<evidence type="ECO:0000256" key="6">
    <source>
        <dbReference type="SAM" id="SignalP"/>
    </source>
</evidence>
<feature type="compositionally biased region" description="Pro residues" evidence="5">
    <location>
        <begin position="786"/>
        <end position="803"/>
    </location>
</feature>
<feature type="compositionally biased region" description="Pro residues" evidence="5">
    <location>
        <begin position="120"/>
        <end position="130"/>
    </location>
</feature>
<evidence type="ECO:0000256" key="1">
    <source>
        <dbReference type="ARBA" id="ARBA00011748"/>
    </source>
</evidence>
<dbReference type="GO" id="GO:0008083">
    <property type="term" value="F:growth factor activity"/>
    <property type="evidence" value="ECO:0007669"/>
    <property type="project" value="TreeGrafter"/>
</dbReference>
<dbReference type="SUPFAM" id="SSF57501">
    <property type="entry name" value="Cystine-knot cytokines"/>
    <property type="match status" value="1"/>
</dbReference>
<dbReference type="GO" id="GO:0045087">
    <property type="term" value="P:innate immune response"/>
    <property type="evidence" value="ECO:0007669"/>
    <property type="project" value="TreeGrafter"/>
</dbReference>
<keyword evidence="2 6" id="KW-0732">Signal</keyword>
<feature type="region of interest" description="Disordered" evidence="5">
    <location>
        <begin position="741"/>
        <end position="825"/>
    </location>
</feature>
<dbReference type="Gene3D" id="2.10.90.10">
    <property type="entry name" value="Cystine-knot cytokines"/>
    <property type="match status" value="1"/>
</dbReference>
<dbReference type="Proteomes" id="UP001497623">
    <property type="component" value="Unassembled WGS sequence"/>
</dbReference>
<reference evidence="8 9" key="1">
    <citation type="submission" date="2024-05" db="EMBL/GenBank/DDBJ databases">
        <authorList>
            <person name="Wallberg A."/>
        </authorList>
    </citation>
    <scope>NUCLEOTIDE SEQUENCE [LARGE SCALE GENOMIC DNA]</scope>
</reference>
<evidence type="ECO:0000313" key="9">
    <source>
        <dbReference type="Proteomes" id="UP001497623"/>
    </source>
</evidence>
<keyword evidence="3" id="KW-1015">Disulfide bond</keyword>
<feature type="compositionally biased region" description="Low complexity" evidence="5">
    <location>
        <begin position="171"/>
        <end position="183"/>
    </location>
</feature>
<dbReference type="GO" id="GO:0005615">
    <property type="term" value="C:extracellular space"/>
    <property type="evidence" value="ECO:0007669"/>
    <property type="project" value="UniProtKB-ARBA"/>
</dbReference>
<evidence type="ECO:0000259" key="7">
    <source>
        <dbReference type="Pfam" id="PF16077"/>
    </source>
</evidence>
<feature type="compositionally biased region" description="Acidic residues" evidence="5">
    <location>
        <begin position="552"/>
        <end position="564"/>
    </location>
</feature>
<feature type="compositionally biased region" description="Polar residues" evidence="5">
    <location>
        <begin position="159"/>
        <end position="170"/>
    </location>
</feature>
<feature type="region of interest" description="Disordered" evidence="5">
    <location>
        <begin position="115"/>
        <end position="334"/>
    </location>
</feature>
<feature type="compositionally biased region" description="Low complexity" evidence="5">
    <location>
        <begin position="306"/>
        <end position="315"/>
    </location>
</feature>
<dbReference type="GO" id="GO:0021556">
    <property type="term" value="P:central nervous system formation"/>
    <property type="evidence" value="ECO:0007669"/>
    <property type="project" value="TreeGrafter"/>
</dbReference>
<feature type="compositionally biased region" description="Basic and acidic residues" evidence="5">
    <location>
        <begin position="565"/>
        <end position="574"/>
    </location>
</feature>
<sequence>MVLTAKLCSYAIVVWAWSGVAEGSYDEFMSCGSGGGGGRDGFGRNFHYRPEVPCDLGRNGWCESAGNQYPWQSVRRFVYENQGLMKRMYGDQRHISVLRTELMDNMFEEMSAPNVYRYQPHPPEPPPLPSPRNSKKIKRNGRGGARLMEVTMEPEINKNIPNGKTAQKKTSSSSSKVSYSRVSITESRPDIHQKVHSRNRPPKAPPSQRRRIPVKAKLKPKTKVNSASTTTSSTKTSSTTDTTSTSTAPITPSTSPATKISTKDETTESTRTTKQMQDQLTTVSDTSITEPELETTIRDSEEKTNESSTTEEITTNVQDTIEPTTDNPPTTSVDETTVEIDGFTTVDEGTEMADLLQAEFRDGAGPELYDGAFEGNFEHFSLAEEQIGGPSRHRETLTTAPGNPQEAFSSYTSISSDTAPPSSLTANTPSLSEISTKKYESSTARSEFPLDFEDDFLSASHDDGDLETIIFEEDLDEVPEETMPLNLEERIAQDYKSSTEGSDLTTLTLAERIDQAVEVRITGSSYPKDEIDEAMEKTLAGDDALSGKLVGEEEDEETEGEDGVEEHVEKDSKIPPEPVLPKPLKGINACPVKEEVVAPYWANNTRGEVLALLNMYPFEQYVHWEKCTHENRQMYCRNGCRCEQQYRLHRLLAFDPSNECRGIFSDWFRFPSCCVCKCYNLHHNIFEGSSRRPRLQSTPEDEYFDEEEDYYYDEEEEEYDNNETDYVDDGRDYVIEDFNLEQFENQEPEEQTRRNQRSQTGSVQPSKITPQRAPRPYSRPKSHIAPPSPSLLPPSPNLLPPPTNNYIKSNGKYQDSTNRRISDKATPTVYHNSSWIRENGRALPLFRIPRNAPEYEENEQQEEE</sequence>
<evidence type="ECO:0000256" key="2">
    <source>
        <dbReference type="ARBA" id="ARBA00022729"/>
    </source>
</evidence>
<dbReference type="EMBL" id="CAXKWB010011260">
    <property type="protein sequence ID" value="CAL4100597.1"/>
    <property type="molecule type" value="Genomic_DNA"/>
</dbReference>
<comment type="caution">
    <text evidence="8">The sequence shown here is derived from an EMBL/GenBank/DDBJ whole genome shotgun (WGS) entry which is preliminary data.</text>
</comment>
<dbReference type="PANTHER" id="PTHR23199:SF5">
    <property type="entry name" value="PROTEIN SPAETZLE 4"/>
    <property type="match status" value="1"/>
</dbReference>
<feature type="region of interest" description="Disordered" evidence="5">
    <location>
        <begin position="543"/>
        <end position="578"/>
    </location>
</feature>
<dbReference type="GO" id="GO:0005121">
    <property type="term" value="F:Toll binding"/>
    <property type="evidence" value="ECO:0007669"/>
    <property type="project" value="TreeGrafter"/>
</dbReference>
<feature type="compositionally biased region" description="Polar residues" evidence="5">
    <location>
        <begin position="757"/>
        <end position="769"/>
    </location>
</feature>
<evidence type="ECO:0000256" key="3">
    <source>
        <dbReference type="ARBA" id="ARBA00023157"/>
    </source>
</evidence>
<name>A0AAV2QYM2_MEGNR</name>
<feature type="signal peptide" evidence="6">
    <location>
        <begin position="1"/>
        <end position="23"/>
    </location>
</feature>
<feature type="region of interest" description="Disordered" evidence="5">
    <location>
        <begin position="691"/>
        <end position="727"/>
    </location>
</feature>
<feature type="compositionally biased region" description="Polar residues" evidence="5">
    <location>
        <begin position="275"/>
        <end position="289"/>
    </location>
</feature>
<dbReference type="InterPro" id="IPR032104">
    <property type="entry name" value="Spaetzle"/>
</dbReference>
<feature type="chain" id="PRO_5043707766" description="Spaetzle domain-containing protein" evidence="6">
    <location>
        <begin position="24"/>
        <end position="864"/>
    </location>
</feature>
<protein>
    <recommendedName>
        <fullName evidence="7">Spaetzle domain-containing protein</fullName>
    </recommendedName>
</protein>
<feature type="compositionally biased region" description="Acidic residues" evidence="5">
    <location>
        <begin position="699"/>
        <end position="727"/>
    </location>
</feature>
<feature type="compositionally biased region" description="Basic residues" evidence="5">
    <location>
        <begin position="208"/>
        <end position="222"/>
    </location>
</feature>
<evidence type="ECO:0000256" key="5">
    <source>
        <dbReference type="SAM" id="MobiDB-lite"/>
    </source>
</evidence>
<evidence type="ECO:0000256" key="4">
    <source>
        <dbReference type="ARBA" id="ARBA00023180"/>
    </source>
</evidence>
<comment type="subunit">
    <text evidence="1">Homodimer; disulfide-linked.</text>
</comment>
<feature type="compositionally biased region" description="Basic and acidic residues" evidence="5">
    <location>
        <begin position="295"/>
        <end position="305"/>
    </location>
</feature>
<keyword evidence="9" id="KW-1185">Reference proteome</keyword>
<dbReference type="AlphaFoldDB" id="A0AAV2QYM2"/>
<dbReference type="FunFam" id="2.10.90.10:FF:000018">
    <property type="entry name" value="Spatzle 4"/>
    <property type="match status" value="1"/>
</dbReference>
<organism evidence="8 9">
    <name type="scientific">Meganyctiphanes norvegica</name>
    <name type="common">Northern krill</name>
    <name type="synonym">Thysanopoda norvegica</name>
    <dbReference type="NCBI Taxonomy" id="48144"/>
    <lineage>
        <taxon>Eukaryota</taxon>
        <taxon>Metazoa</taxon>
        <taxon>Ecdysozoa</taxon>
        <taxon>Arthropoda</taxon>
        <taxon>Crustacea</taxon>
        <taxon>Multicrustacea</taxon>
        <taxon>Malacostraca</taxon>
        <taxon>Eumalacostraca</taxon>
        <taxon>Eucarida</taxon>
        <taxon>Euphausiacea</taxon>
        <taxon>Euphausiidae</taxon>
        <taxon>Meganyctiphanes</taxon>
    </lineage>
</organism>
<accession>A0AAV2QYM2</accession>
<proteinExistence type="predicted"/>
<feature type="compositionally biased region" description="Polar residues" evidence="5">
    <location>
        <begin position="316"/>
        <end position="334"/>
    </location>
</feature>
<dbReference type="PANTHER" id="PTHR23199">
    <property type="entry name" value="NEUROTROPHIN 1-RELATED"/>
    <property type="match status" value="1"/>
</dbReference>
<dbReference type="InterPro" id="IPR029034">
    <property type="entry name" value="Cystine-knot_cytokine"/>
</dbReference>